<sequence>MAMTDNTATGPEAAHGRPAVDFDAIVIGAGFGGVRMMYEFQKRGITAKLFEAGSNVGGTWYWNRYPGARTDSESWVYVLTFLEEIDMGWKWKERFPTQPEVEQYFNRVVDHLDLRKDMEFNTRVTAAHRDETNNIWKVTTSKGSTYTCTFLITATGPLATPLKPPFPGLNSFKGEWYVTGLWPKHKVDFAGKRVAVIGTGATSVQMVPLIAHTAKSLTVFQRTPSCVLPARNHPLTDHQQAELQRDCLNMFQRVRTSVFGMDFQDPRYRFTDLKSDSEAQRVLEYGWETGGFRFIFQTFADMLTNKECNDLAAEFIRSKIRSIVKDQETAELLCPYYPVLAKRPPLGHYYYEAFNRDNVKLVDIKNNPIKEITPTGLRTGTTEYEFDMIIYALGFDAITGTLAQIDLRGSQGQDLGKQLHERMATAYGIMVENFPNLFMMTGPQSPFANIPVVVDQTADWIGRTILYMRDHGHARMDTKKETADTWREKVNAVFNATVLPQGAKDTNSWFVGANVEGKPIEPLLWLGGVGPYVQECEREINNDFPGFRFSSSSQLENGQSSTGTTTSDGTRESRL</sequence>
<protein>
    <recommendedName>
        <fullName evidence="8">FAD/NAD(P)-binding domain-containing protein</fullName>
    </recommendedName>
</protein>
<dbReference type="AlphaFoldDB" id="A0A0D2FCQ2"/>
<dbReference type="OrthoDB" id="66881at2759"/>
<keyword evidence="7" id="KW-1185">Reference proteome</keyword>
<name>A0A0D2FCQ2_9EURO</name>
<keyword evidence="3" id="KW-0521">NADP</keyword>
<evidence type="ECO:0000256" key="1">
    <source>
        <dbReference type="ARBA" id="ARBA00022630"/>
    </source>
</evidence>
<dbReference type="Proteomes" id="UP000054342">
    <property type="component" value="Unassembled WGS sequence"/>
</dbReference>
<dbReference type="GO" id="GO:0016491">
    <property type="term" value="F:oxidoreductase activity"/>
    <property type="evidence" value="ECO:0007669"/>
    <property type="project" value="UniProtKB-KW"/>
</dbReference>
<proteinExistence type="predicted"/>
<feature type="region of interest" description="Disordered" evidence="5">
    <location>
        <begin position="547"/>
        <end position="575"/>
    </location>
</feature>
<evidence type="ECO:0000313" key="6">
    <source>
        <dbReference type="EMBL" id="KIW57854.1"/>
    </source>
</evidence>
<keyword evidence="4" id="KW-0560">Oxidoreductase</keyword>
<dbReference type="Gene3D" id="3.50.50.60">
    <property type="entry name" value="FAD/NAD(P)-binding domain"/>
    <property type="match status" value="2"/>
</dbReference>
<evidence type="ECO:0000313" key="7">
    <source>
        <dbReference type="Proteomes" id="UP000054342"/>
    </source>
</evidence>
<organism evidence="6 7">
    <name type="scientific">Exophiala xenobiotica</name>
    <dbReference type="NCBI Taxonomy" id="348802"/>
    <lineage>
        <taxon>Eukaryota</taxon>
        <taxon>Fungi</taxon>
        <taxon>Dikarya</taxon>
        <taxon>Ascomycota</taxon>
        <taxon>Pezizomycotina</taxon>
        <taxon>Eurotiomycetes</taxon>
        <taxon>Chaetothyriomycetidae</taxon>
        <taxon>Chaetothyriales</taxon>
        <taxon>Herpotrichiellaceae</taxon>
        <taxon>Exophiala</taxon>
    </lineage>
</organism>
<dbReference type="GeneID" id="25324319"/>
<evidence type="ECO:0000256" key="4">
    <source>
        <dbReference type="ARBA" id="ARBA00023002"/>
    </source>
</evidence>
<dbReference type="EMBL" id="KN847318">
    <property type="protein sequence ID" value="KIW57854.1"/>
    <property type="molecule type" value="Genomic_DNA"/>
</dbReference>
<keyword evidence="2" id="KW-0274">FAD</keyword>
<dbReference type="InterPro" id="IPR050775">
    <property type="entry name" value="FAD-binding_Monooxygenases"/>
</dbReference>
<evidence type="ECO:0008006" key="8">
    <source>
        <dbReference type="Google" id="ProtNLM"/>
    </source>
</evidence>
<evidence type="ECO:0000256" key="2">
    <source>
        <dbReference type="ARBA" id="ARBA00022827"/>
    </source>
</evidence>
<dbReference type="RefSeq" id="XP_013318438.1">
    <property type="nucleotide sequence ID" value="XM_013462984.1"/>
</dbReference>
<dbReference type="SUPFAM" id="SSF51905">
    <property type="entry name" value="FAD/NAD(P)-binding domain"/>
    <property type="match status" value="2"/>
</dbReference>
<dbReference type="InterPro" id="IPR036188">
    <property type="entry name" value="FAD/NAD-bd_sf"/>
</dbReference>
<evidence type="ECO:0000256" key="5">
    <source>
        <dbReference type="SAM" id="MobiDB-lite"/>
    </source>
</evidence>
<accession>A0A0D2FCQ2</accession>
<dbReference type="PRINTS" id="PR00411">
    <property type="entry name" value="PNDRDTASEI"/>
</dbReference>
<dbReference type="PANTHER" id="PTHR43098:SF5">
    <property type="entry name" value="DUAL-FUNCTIONAL MONOOXYGENASE_METHYLTRANSFERASE PSOF"/>
    <property type="match status" value="1"/>
</dbReference>
<dbReference type="PANTHER" id="PTHR43098">
    <property type="entry name" value="L-ORNITHINE N(5)-MONOOXYGENASE-RELATED"/>
    <property type="match status" value="1"/>
</dbReference>
<feature type="compositionally biased region" description="Low complexity" evidence="5">
    <location>
        <begin position="550"/>
        <end position="568"/>
    </location>
</feature>
<keyword evidence="1" id="KW-0285">Flavoprotein</keyword>
<reference evidence="6 7" key="1">
    <citation type="submission" date="2015-01" db="EMBL/GenBank/DDBJ databases">
        <title>The Genome Sequence of Exophiala xenobiotica CBS118157.</title>
        <authorList>
            <consortium name="The Broad Institute Genomics Platform"/>
            <person name="Cuomo C."/>
            <person name="de Hoog S."/>
            <person name="Gorbushina A."/>
            <person name="Stielow B."/>
            <person name="Teixiera M."/>
            <person name="Abouelleil A."/>
            <person name="Chapman S.B."/>
            <person name="Priest M."/>
            <person name="Young S.K."/>
            <person name="Wortman J."/>
            <person name="Nusbaum C."/>
            <person name="Birren B."/>
        </authorList>
    </citation>
    <scope>NUCLEOTIDE SEQUENCE [LARGE SCALE GENOMIC DNA]</scope>
    <source>
        <strain evidence="6 7">CBS 118157</strain>
    </source>
</reference>
<dbReference type="Pfam" id="PF13738">
    <property type="entry name" value="Pyr_redox_3"/>
    <property type="match status" value="1"/>
</dbReference>
<evidence type="ECO:0000256" key="3">
    <source>
        <dbReference type="ARBA" id="ARBA00022857"/>
    </source>
</evidence>
<dbReference type="HOGENOM" id="CLU_006937_8_1_1"/>
<gene>
    <name evidence="6" type="ORF">PV05_02411</name>
</gene>